<dbReference type="GO" id="GO:0016811">
    <property type="term" value="F:hydrolase activity, acting on carbon-nitrogen (but not peptide) bonds, in linear amides"/>
    <property type="evidence" value="ECO:0007669"/>
    <property type="project" value="TreeGrafter"/>
</dbReference>
<accession>A0A3M8CZ92</accession>
<dbReference type="CDD" id="cd07197">
    <property type="entry name" value="nitrilase"/>
    <property type="match status" value="1"/>
</dbReference>
<evidence type="ECO:0000313" key="4">
    <source>
        <dbReference type="Proteomes" id="UP000271031"/>
    </source>
</evidence>
<dbReference type="PANTHER" id="PTHR43674:SF16">
    <property type="entry name" value="CARBON-NITROGEN FAMILY, PUTATIVE (AFU_ORTHOLOGUE AFUA_5G02350)-RELATED"/>
    <property type="match status" value="1"/>
</dbReference>
<dbReference type="InterPro" id="IPR036526">
    <property type="entry name" value="C-N_Hydrolase_sf"/>
</dbReference>
<keyword evidence="4" id="KW-1185">Reference proteome</keyword>
<sequence>MVLAKFDTGTVIAIKILCRQREGIYLRLSIAQIETKLNDKAYNLAKIERFLHEAKEHKSDLVLFPELGLTGYSIGPWLDEAAETPDGESVQHVQSLCKKLAIHTIFSFPERGQDGNYYVATVFINDQGEVVALHRKTHLYGEEQVHFTCGDEVQVFQSKFGVIGIMSSYDLEFPEIARILSKKGADLILIPSTNMAPYKTHQLAFTQCRAMENEVPLALCNRIGKEGDIEFIGCSSFVDAQGVTHLLLSNQEELHTIPVLLFKSADSKLDYILNNQPHLFKELC</sequence>
<dbReference type="Proteomes" id="UP000271031">
    <property type="component" value="Unassembled WGS sequence"/>
</dbReference>
<proteinExistence type="predicted"/>
<dbReference type="Gene3D" id="3.60.110.10">
    <property type="entry name" value="Carbon-nitrogen hydrolase"/>
    <property type="match status" value="1"/>
</dbReference>
<protein>
    <submittedName>
        <fullName evidence="3">Carbon-nitrogen hydrolase family protein</fullName>
    </submittedName>
</protein>
<gene>
    <name evidence="3" type="ORF">EDM56_26970</name>
</gene>
<dbReference type="InterPro" id="IPR050345">
    <property type="entry name" value="Aliph_Amidase/BUP"/>
</dbReference>
<dbReference type="PANTHER" id="PTHR43674">
    <property type="entry name" value="NITRILASE C965.09-RELATED"/>
    <property type="match status" value="1"/>
</dbReference>
<dbReference type="SUPFAM" id="SSF56317">
    <property type="entry name" value="Carbon-nitrogen hydrolase"/>
    <property type="match status" value="1"/>
</dbReference>
<evidence type="ECO:0000313" key="3">
    <source>
        <dbReference type="EMBL" id="RNB81033.1"/>
    </source>
</evidence>
<keyword evidence="1 3" id="KW-0378">Hydrolase</keyword>
<comment type="caution">
    <text evidence="3">The sequence shown here is derived from an EMBL/GenBank/DDBJ whole genome shotgun (WGS) entry which is preliminary data.</text>
</comment>
<dbReference type="Pfam" id="PF00795">
    <property type="entry name" value="CN_hydrolase"/>
    <property type="match status" value="1"/>
</dbReference>
<feature type="domain" description="CN hydrolase" evidence="2">
    <location>
        <begin position="26"/>
        <end position="261"/>
    </location>
</feature>
<evidence type="ECO:0000256" key="1">
    <source>
        <dbReference type="ARBA" id="ARBA00022801"/>
    </source>
</evidence>
<dbReference type="AlphaFoldDB" id="A0A3M8CZ92"/>
<reference evidence="3 4" key="1">
    <citation type="submission" date="2018-10" db="EMBL/GenBank/DDBJ databases">
        <title>Phylogenomics of Brevibacillus.</title>
        <authorList>
            <person name="Dunlap C."/>
        </authorList>
    </citation>
    <scope>NUCLEOTIDE SEQUENCE [LARGE SCALE GENOMIC DNA]</scope>
    <source>
        <strain evidence="3 4">JCM 15716</strain>
    </source>
</reference>
<evidence type="ECO:0000259" key="2">
    <source>
        <dbReference type="PROSITE" id="PS50263"/>
    </source>
</evidence>
<dbReference type="PROSITE" id="PS50263">
    <property type="entry name" value="CN_HYDROLASE"/>
    <property type="match status" value="1"/>
</dbReference>
<organism evidence="3 4">
    <name type="scientific">Brevibacillus fluminis</name>
    <dbReference type="NCBI Taxonomy" id="511487"/>
    <lineage>
        <taxon>Bacteria</taxon>
        <taxon>Bacillati</taxon>
        <taxon>Bacillota</taxon>
        <taxon>Bacilli</taxon>
        <taxon>Bacillales</taxon>
        <taxon>Paenibacillaceae</taxon>
        <taxon>Brevibacillus</taxon>
    </lineage>
</organism>
<name>A0A3M8CZ92_9BACL</name>
<dbReference type="InterPro" id="IPR003010">
    <property type="entry name" value="C-N_Hydrolase"/>
</dbReference>
<dbReference type="EMBL" id="RHHQ01000024">
    <property type="protein sequence ID" value="RNB81033.1"/>
    <property type="molecule type" value="Genomic_DNA"/>
</dbReference>
<dbReference type="OrthoDB" id="9811121at2"/>